<dbReference type="OrthoDB" id="9795554at2"/>
<dbReference type="PANTHER" id="PTHR22901:SF0">
    <property type="entry name" value="SIALATE O-ACETYLESTERASE"/>
    <property type="match status" value="1"/>
</dbReference>
<sequence length="109" mass="12962">MPESEALHPHYQFAPGRLYEMMLKQIAPYTVKGVIWYQGESNDINAEVYDVILSSMIQCWRDLWEYQLPFYIVQLPELEQWLALSGKNYPLIRQMQEKVTDTVKDTYLI</sequence>
<dbReference type="Pfam" id="PF03629">
    <property type="entry name" value="SASA"/>
    <property type="match status" value="1"/>
</dbReference>
<reference evidence="3 4" key="1">
    <citation type="submission" date="2018-01" db="EMBL/GenBank/DDBJ databases">
        <authorList>
            <person name="Gaut B.S."/>
            <person name="Morton B.R."/>
            <person name="Clegg M.T."/>
            <person name="Duvall M.R."/>
        </authorList>
    </citation>
    <scope>NUCLEOTIDE SEQUENCE [LARGE SCALE GENOMIC DNA]</scope>
    <source>
        <strain evidence="3">GP69</strain>
    </source>
</reference>
<evidence type="ECO:0000313" key="3">
    <source>
        <dbReference type="EMBL" id="SOY28074.1"/>
    </source>
</evidence>
<dbReference type="Gene3D" id="3.40.50.1110">
    <property type="entry name" value="SGNH hydrolase"/>
    <property type="match status" value="1"/>
</dbReference>
<dbReference type="SUPFAM" id="SSF52266">
    <property type="entry name" value="SGNH hydrolase"/>
    <property type="match status" value="1"/>
</dbReference>
<evidence type="ECO:0000259" key="2">
    <source>
        <dbReference type="Pfam" id="PF03629"/>
    </source>
</evidence>
<protein>
    <recommendedName>
        <fullName evidence="2">Sialate O-acetylesterase domain-containing protein</fullName>
    </recommendedName>
</protein>
<keyword evidence="1" id="KW-0378">Hydrolase</keyword>
<proteinExistence type="predicted"/>
<dbReference type="PANTHER" id="PTHR22901">
    <property type="entry name" value="SIALATE O-ACETYLESTERASE"/>
    <property type="match status" value="1"/>
</dbReference>
<dbReference type="AlphaFoldDB" id="A0A2K4ZC87"/>
<organism evidence="3 4">
    <name type="scientific">Acetatifactor muris</name>
    <dbReference type="NCBI Taxonomy" id="879566"/>
    <lineage>
        <taxon>Bacteria</taxon>
        <taxon>Bacillati</taxon>
        <taxon>Bacillota</taxon>
        <taxon>Clostridia</taxon>
        <taxon>Lachnospirales</taxon>
        <taxon>Lachnospiraceae</taxon>
        <taxon>Acetatifactor</taxon>
    </lineage>
</organism>
<dbReference type="EMBL" id="OFSM01000003">
    <property type="protein sequence ID" value="SOY28074.1"/>
    <property type="molecule type" value="Genomic_DNA"/>
</dbReference>
<accession>A0A2K4ZC87</accession>
<dbReference type="GO" id="GO:0001681">
    <property type="term" value="F:sialate O-acetylesterase activity"/>
    <property type="evidence" value="ECO:0007669"/>
    <property type="project" value="InterPro"/>
</dbReference>
<gene>
    <name evidence="3" type="ORF">AMURIS_00781</name>
</gene>
<dbReference type="InterPro" id="IPR036514">
    <property type="entry name" value="SGNH_hydro_sf"/>
</dbReference>
<evidence type="ECO:0000256" key="1">
    <source>
        <dbReference type="ARBA" id="ARBA00022801"/>
    </source>
</evidence>
<dbReference type="Proteomes" id="UP000236311">
    <property type="component" value="Unassembled WGS sequence"/>
</dbReference>
<feature type="domain" description="Sialate O-acetylesterase" evidence="2">
    <location>
        <begin position="16"/>
        <end position="99"/>
    </location>
</feature>
<keyword evidence="4" id="KW-1185">Reference proteome</keyword>
<dbReference type="GO" id="GO:0005975">
    <property type="term" value="P:carbohydrate metabolic process"/>
    <property type="evidence" value="ECO:0007669"/>
    <property type="project" value="TreeGrafter"/>
</dbReference>
<dbReference type="InterPro" id="IPR039329">
    <property type="entry name" value="SIAE"/>
</dbReference>
<evidence type="ECO:0000313" key="4">
    <source>
        <dbReference type="Proteomes" id="UP000236311"/>
    </source>
</evidence>
<name>A0A2K4ZC87_9FIRM</name>
<dbReference type="InterPro" id="IPR005181">
    <property type="entry name" value="SASA"/>
</dbReference>